<evidence type="ECO:0000256" key="8">
    <source>
        <dbReference type="ARBA" id="ARBA00022729"/>
    </source>
</evidence>
<dbReference type="SMART" id="SM00631">
    <property type="entry name" value="Zn_pept"/>
    <property type="match status" value="1"/>
</dbReference>
<evidence type="ECO:0000256" key="4">
    <source>
        <dbReference type="ARBA" id="ARBA00005988"/>
    </source>
</evidence>
<dbReference type="SUPFAM" id="SSF53187">
    <property type="entry name" value="Zn-dependent exopeptidases"/>
    <property type="match status" value="1"/>
</dbReference>
<evidence type="ECO:0000256" key="3">
    <source>
        <dbReference type="ARBA" id="ARBA00004613"/>
    </source>
</evidence>
<evidence type="ECO:0000256" key="10">
    <source>
        <dbReference type="ARBA" id="ARBA00023157"/>
    </source>
</evidence>
<evidence type="ECO:0000313" key="19">
    <source>
        <dbReference type="EMBL" id="KAK6358286.1"/>
    </source>
</evidence>
<evidence type="ECO:0000313" key="20">
    <source>
        <dbReference type="Proteomes" id="UP001373714"/>
    </source>
</evidence>
<evidence type="ECO:0000256" key="15">
    <source>
        <dbReference type="PROSITE-ProRule" id="PRU01379"/>
    </source>
</evidence>
<dbReference type="PROSITE" id="PS52035">
    <property type="entry name" value="PEPTIDASE_M14"/>
    <property type="match status" value="1"/>
</dbReference>
<feature type="domain" description="Peptidase M14" evidence="18">
    <location>
        <begin position="229"/>
        <end position="578"/>
    </location>
</feature>
<reference evidence="19 20" key="1">
    <citation type="submission" date="2019-10" db="EMBL/GenBank/DDBJ databases">
        <authorList>
            <person name="Palmer J.M."/>
        </authorList>
    </citation>
    <scope>NUCLEOTIDE SEQUENCE [LARGE SCALE GENOMIC DNA]</scope>
    <source>
        <strain evidence="19 20">TWF730</strain>
    </source>
</reference>
<keyword evidence="11" id="KW-0961">Cell wall biogenesis/degradation</keyword>
<dbReference type="GO" id="GO:0006508">
    <property type="term" value="P:proteolysis"/>
    <property type="evidence" value="ECO:0007669"/>
    <property type="project" value="InterPro"/>
</dbReference>
<evidence type="ECO:0000256" key="5">
    <source>
        <dbReference type="ARBA" id="ARBA00022525"/>
    </source>
</evidence>
<keyword evidence="7" id="KW-0479">Metal-binding</keyword>
<dbReference type="PRINTS" id="PR00765">
    <property type="entry name" value="CRBOXYPTASEA"/>
</dbReference>
<keyword evidence="10" id="KW-1015">Disulfide bond</keyword>
<feature type="chain" id="PRO_5043541552" description="Inactive metallocarboxypeptidase ECM14" evidence="17">
    <location>
        <begin position="21"/>
        <end position="584"/>
    </location>
</feature>
<dbReference type="InterPro" id="IPR000834">
    <property type="entry name" value="Peptidase_M14"/>
</dbReference>
<dbReference type="CDD" id="cd03860">
    <property type="entry name" value="M14_CP_A-B_like"/>
    <property type="match status" value="1"/>
</dbReference>
<feature type="signal peptide" evidence="17">
    <location>
        <begin position="1"/>
        <end position="20"/>
    </location>
</feature>
<protein>
    <recommendedName>
        <fullName evidence="13">Inactive metallocarboxypeptidase ECM14</fullName>
    </recommendedName>
    <alternativeName>
        <fullName evidence="14">Inactive metallocarboxypeptidase ecm14</fullName>
    </alternativeName>
</protein>
<name>A0AAV9VAY2_9PEZI</name>
<dbReference type="AlphaFoldDB" id="A0AAV9VAY2"/>
<dbReference type="InterPro" id="IPR057246">
    <property type="entry name" value="CARBOXYPEPT_ZN_1"/>
</dbReference>
<evidence type="ECO:0000256" key="7">
    <source>
        <dbReference type="ARBA" id="ARBA00022723"/>
    </source>
</evidence>
<comment type="subcellular location">
    <subcellularLocation>
        <location evidence="3">Secreted</location>
    </subcellularLocation>
    <subcellularLocation>
        <location evidence="2">Vacuole</location>
    </subcellularLocation>
</comment>
<feature type="region of interest" description="Disordered" evidence="16">
    <location>
        <begin position="486"/>
        <end position="506"/>
    </location>
</feature>
<evidence type="ECO:0000256" key="6">
    <source>
        <dbReference type="ARBA" id="ARBA00022554"/>
    </source>
</evidence>
<comment type="cofactor">
    <cofactor evidence="1">
        <name>Zn(2+)</name>
        <dbReference type="ChEBI" id="CHEBI:29105"/>
    </cofactor>
</comment>
<evidence type="ECO:0000259" key="18">
    <source>
        <dbReference type="PROSITE" id="PS52035"/>
    </source>
</evidence>
<dbReference type="GO" id="GO:0005576">
    <property type="term" value="C:extracellular region"/>
    <property type="evidence" value="ECO:0007669"/>
    <property type="project" value="UniProtKB-SubCell"/>
</dbReference>
<keyword evidence="5" id="KW-0964">Secreted</keyword>
<keyword evidence="20" id="KW-1185">Reference proteome</keyword>
<comment type="similarity">
    <text evidence="4 15">Belongs to the peptidase M14 family.</text>
</comment>
<feature type="region of interest" description="Disordered" evidence="16">
    <location>
        <begin position="81"/>
        <end position="113"/>
    </location>
</feature>
<sequence length="584" mass="65026">MRSIIVYCAVAAHLCTTSLASTIPTNSESVIRLPIHDDEHRSNDADTLSDIFHAAPRESRNSWSKIRNKIVVKIFGSGDKHHGGLSHHPHYTSGSSSSSSGVQKPLGDAPGKAPYSRYQNDVVLRFNISTTDEAAALAGAAEILFLDVWSATKEHADIRVDKDVVESLLGLLPESLQGSHARLMHDLAATVRETFPGTSEGPSNPLSPHSLSQSSGPYRPAQSEHFFSNYQPISVINPWMKLLRSLFPDHVQHFSIGKTYEGREINGLKISKAGDPISGKRKAIVITGASHAREWISVSTVCYLAHAFITGYRPRPFNNNDKEDVEADAGDREITRLVDNFDWYFIPTLNVDGYVYTWTEDRLWRKNRQPTSLGFCKGIELDRSYSYKWGGQSQNNPCSENYPGEKEFEAFEAKNFASWAQNLTTEGNTHIMGFLDLHSYSQQILYPYSYSCSQQPPDLENLEELAEVLAKGIRIRHGEHYEVSSACQGGGQFTQSEKEDSKKKAKRSKTSLGDDFMLTETGGGGSALDYFYREIGVPYSYQIKLRDQGSYGFLLPKESIKPTGEEIESMVKSLGNFLIGDDKL</sequence>
<feature type="region of interest" description="Disordered" evidence="16">
    <location>
        <begin position="194"/>
        <end position="220"/>
    </location>
</feature>
<dbReference type="GO" id="GO:0005773">
    <property type="term" value="C:vacuole"/>
    <property type="evidence" value="ECO:0007669"/>
    <property type="project" value="UniProtKB-SubCell"/>
</dbReference>
<dbReference type="PANTHER" id="PTHR11705:SF147">
    <property type="entry name" value="INACTIVE METALLOCARBOXYPEPTIDASE ECM14"/>
    <property type="match status" value="1"/>
</dbReference>
<dbReference type="FunFam" id="3.40.630.10:FF:000060">
    <property type="entry name" value="Putative metallocarboxypeptidase ecm14"/>
    <property type="match status" value="1"/>
</dbReference>
<dbReference type="EMBL" id="JAVHNS010000004">
    <property type="protein sequence ID" value="KAK6358286.1"/>
    <property type="molecule type" value="Genomic_DNA"/>
</dbReference>
<comment type="function">
    <text evidence="12">Inactive carboxypeptidase that may play a role in cell wall organization and biogenesis.</text>
</comment>
<dbReference type="GO" id="GO:0071555">
    <property type="term" value="P:cell wall organization"/>
    <property type="evidence" value="ECO:0007669"/>
    <property type="project" value="UniProtKB-KW"/>
</dbReference>
<evidence type="ECO:0000256" key="9">
    <source>
        <dbReference type="ARBA" id="ARBA00022833"/>
    </source>
</evidence>
<evidence type="ECO:0000256" key="1">
    <source>
        <dbReference type="ARBA" id="ARBA00001947"/>
    </source>
</evidence>
<dbReference type="GO" id="GO:0008270">
    <property type="term" value="F:zinc ion binding"/>
    <property type="evidence" value="ECO:0007669"/>
    <property type="project" value="InterPro"/>
</dbReference>
<dbReference type="Gene3D" id="3.40.630.10">
    <property type="entry name" value="Zn peptidases"/>
    <property type="match status" value="1"/>
</dbReference>
<evidence type="ECO:0000256" key="11">
    <source>
        <dbReference type="ARBA" id="ARBA00023316"/>
    </source>
</evidence>
<gene>
    <name evidence="19" type="primary">ECM14</name>
    <name evidence="19" type="ORF">TWF730_007635</name>
</gene>
<dbReference type="GO" id="GO:0004181">
    <property type="term" value="F:metallocarboxypeptidase activity"/>
    <property type="evidence" value="ECO:0007669"/>
    <property type="project" value="InterPro"/>
</dbReference>
<comment type="caution">
    <text evidence="19">The sequence shown here is derived from an EMBL/GenBank/DDBJ whole genome shotgun (WGS) entry which is preliminary data.</text>
</comment>
<keyword evidence="9" id="KW-0862">Zinc</keyword>
<dbReference type="Pfam" id="PF00246">
    <property type="entry name" value="Peptidase_M14"/>
    <property type="match status" value="1"/>
</dbReference>
<feature type="compositionally biased region" description="Polar residues" evidence="16">
    <location>
        <begin position="196"/>
        <end position="216"/>
    </location>
</feature>
<evidence type="ECO:0000256" key="16">
    <source>
        <dbReference type="SAM" id="MobiDB-lite"/>
    </source>
</evidence>
<dbReference type="PROSITE" id="PS00132">
    <property type="entry name" value="CARBOXYPEPT_ZN_1"/>
    <property type="match status" value="1"/>
</dbReference>
<dbReference type="Proteomes" id="UP001373714">
    <property type="component" value="Unassembled WGS sequence"/>
</dbReference>
<proteinExistence type="inferred from homology"/>
<evidence type="ECO:0000256" key="14">
    <source>
        <dbReference type="ARBA" id="ARBA00026213"/>
    </source>
</evidence>
<evidence type="ECO:0000256" key="17">
    <source>
        <dbReference type="SAM" id="SignalP"/>
    </source>
</evidence>
<keyword evidence="8 17" id="KW-0732">Signal</keyword>
<accession>A0AAV9VAY2</accession>
<evidence type="ECO:0000256" key="12">
    <source>
        <dbReference type="ARBA" id="ARBA00025210"/>
    </source>
</evidence>
<evidence type="ECO:0000256" key="2">
    <source>
        <dbReference type="ARBA" id="ARBA00004116"/>
    </source>
</evidence>
<evidence type="ECO:0000256" key="13">
    <source>
        <dbReference type="ARBA" id="ARBA00026187"/>
    </source>
</evidence>
<organism evidence="19 20">
    <name type="scientific">Orbilia blumenaviensis</name>
    <dbReference type="NCBI Taxonomy" id="1796055"/>
    <lineage>
        <taxon>Eukaryota</taxon>
        <taxon>Fungi</taxon>
        <taxon>Dikarya</taxon>
        <taxon>Ascomycota</taxon>
        <taxon>Pezizomycotina</taxon>
        <taxon>Orbiliomycetes</taxon>
        <taxon>Orbiliales</taxon>
        <taxon>Orbiliaceae</taxon>
        <taxon>Orbilia</taxon>
    </lineage>
</organism>
<dbReference type="PANTHER" id="PTHR11705">
    <property type="entry name" value="PROTEASE FAMILY M14 CARBOXYPEPTIDASE A,B"/>
    <property type="match status" value="1"/>
</dbReference>
<keyword evidence="6" id="KW-0926">Vacuole</keyword>
<comment type="caution">
    <text evidence="15">Lacks conserved residue(s) required for the propagation of feature annotation.</text>
</comment>